<organism evidence="4 5">
    <name type="scientific">Desulfuromonas versatilis</name>
    <dbReference type="NCBI Taxonomy" id="2802975"/>
    <lineage>
        <taxon>Bacteria</taxon>
        <taxon>Pseudomonadati</taxon>
        <taxon>Thermodesulfobacteriota</taxon>
        <taxon>Desulfuromonadia</taxon>
        <taxon>Desulfuromonadales</taxon>
        <taxon>Desulfuromonadaceae</taxon>
        <taxon>Desulfuromonas</taxon>
    </lineage>
</organism>
<dbReference type="InterPro" id="IPR050882">
    <property type="entry name" value="Prepilin_peptidase/N-MTase"/>
</dbReference>
<dbReference type="Pfam" id="PF01478">
    <property type="entry name" value="Peptidase_A24"/>
    <property type="match status" value="1"/>
</dbReference>
<feature type="transmembrane region" description="Helical" evidence="2">
    <location>
        <begin position="58"/>
        <end position="77"/>
    </location>
</feature>
<comment type="similarity">
    <text evidence="1">Belongs to the peptidase A24 family.</text>
</comment>
<evidence type="ECO:0000313" key="4">
    <source>
        <dbReference type="EMBL" id="BCR03450.1"/>
    </source>
</evidence>
<evidence type="ECO:0000256" key="1">
    <source>
        <dbReference type="ARBA" id="ARBA00005801"/>
    </source>
</evidence>
<reference evidence="4 5" key="1">
    <citation type="journal article" date="2016" name="C (Basel)">
        <title>Selective Growth of and Electricity Production by Marine Exoelectrogenic Bacteria in Self-Aggregated Hydrogel of Microbially Reduced Graphene Oxide.</title>
        <authorList>
            <person name="Yoshida N."/>
            <person name="Goto Y."/>
            <person name="Miyata Y."/>
        </authorList>
    </citation>
    <scope>NUCLEOTIDE SEQUENCE [LARGE SCALE GENOMIC DNA]</scope>
    <source>
        <strain evidence="4 5">NIT-T3</strain>
    </source>
</reference>
<protein>
    <recommendedName>
        <fullName evidence="3">Prepilin type IV endopeptidase peptidase domain-containing protein</fullName>
    </recommendedName>
</protein>
<dbReference type="EMBL" id="AP024355">
    <property type="protein sequence ID" value="BCR03450.1"/>
    <property type="molecule type" value="Genomic_DNA"/>
</dbReference>
<reference evidence="4 5" key="2">
    <citation type="journal article" date="2021" name="Int. J. Syst. Evol. Microbiol.">
        <title>Isolation and Polyphasic Characterization of Desulfuromonas versatilis sp. Nov., an Electrogenic Bacteria Capable of Versatile Metabolism Isolated from a Graphene Oxide-Reducing Enrichment Culture.</title>
        <authorList>
            <person name="Xie L."/>
            <person name="Yoshida N."/>
            <person name="Ishii S."/>
            <person name="Meng L."/>
        </authorList>
    </citation>
    <scope>NUCLEOTIDE SEQUENCE [LARGE SCALE GENOMIC DNA]</scope>
    <source>
        <strain evidence="4 5">NIT-T3</strain>
    </source>
</reference>
<keyword evidence="5" id="KW-1185">Reference proteome</keyword>
<feature type="transmembrane region" description="Helical" evidence="2">
    <location>
        <begin position="123"/>
        <end position="144"/>
    </location>
</feature>
<dbReference type="Gene3D" id="1.20.120.1220">
    <property type="match status" value="1"/>
</dbReference>
<dbReference type="InterPro" id="IPR000045">
    <property type="entry name" value="Prepilin_IV_endopep_pep"/>
</dbReference>
<proteinExistence type="inferred from homology"/>
<evidence type="ECO:0000259" key="3">
    <source>
        <dbReference type="Pfam" id="PF01478"/>
    </source>
</evidence>
<dbReference type="PANTHER" id="PTHR30487">
    <property type="entry name" value="TYPE 4 PREPILIN-LIKE PROTEINS LEADER PEPTIDE-PROCESSING ENZYME"/>
    <property type="match status" value="1"/>
</dbReference>
<keyword evidence="2" id="KW-0472">Membrane</keyword>
<accession>A0ABM8HS46</accession>
<keyword evidence="2" id="KW-0812">Transmembrane</keyword>
<sequence>MERLGMHKLQHCLTGFAAASLSLFFIGREGIDLSILFASVFFLVVCVTDTVFARIPNLFSYTLALLALGYHALGSGLPGLNMALAGLLTGLGMFLLPFLLGGMGAGDVKALAALGALVGPGAIFQIFLYTAFLGGAMAIVHSLCKEISMGKSRPWRQAVTAAVGSGDSEGSLALASQAKVKFPFAPAIAFGYYAYLGWGAII</sequence>
<gene>
    <name evidence="4" type="ORF">DESUT3_05190</name>
</gene>
<keyword evidence="2" id="KW-1133">Transmembrane helix</keyword>
<dbReference type="PANTHER" id="PTHR30487:SF0">
    <property type="entry name" value="PREPILIN LEADER PEPTIDASE_N-METHYLTRANSFERASE-RELATED"/>
    <property type="match status" value="1"/>
</dbReference>
<name>A0ABM8HS46_9BACT</name>
<dbReference type="Proteomes" id="UP001319827">
    <property type="component" value="Chromosome"/>
</dbReference>
<feature type="transmembrane region" description="Helical" evidence="2">
    <location>
        <begin position="84"/>
        <end position="103"/>
    </location>
</feature>
<evidence type="ECO:0000313" key="5">
    <source>
        <dbReference type="Proteomes" id="UP001319827"/>
    </source>
</evidence>
<evidence type="ECO:0000256" key="2">
    <source>
        <dbReference type="SAM" id="Phobius"/>
    </source>
</evidence>
<feature type="domain" description="Prepilin type IV endopeptidase peptidase" evidence="3">
    <location>
        <begin position="37"/>
        <end position="139"/>
    </location>
</feature>